<accession>A0ACC5U6Y1</accession>
<proteinExistence type="predicted"/>
<reference evidence="1" key="1">
    <citation type="submission" date="2021-05" db="EMBL/GenBank/DDBJ databases">
        <title>Draft genomes of bacteria isolated from model marine particles.</title>
        <authorList>
            <person name="Datta M.S."/>
            <person name="Schwartzman J.A."/>
            <person name="Enke T.N."/>
            <person name="Saavedra J."/>
            <person name="Cermak N."/>
            <person name="Cordero O.X."/>
        </authorList>
    </citation>
    <scope>NUCLEOTIDE SEQUENCE</scope>
    <source>
        <strain evidence="1">I2M19</strain>
    </source>
</reference>
<protein>
    <submittedName>
        <fullName evidence="1">Oxidoreductase</fullName>
    </submittedName>
</protein>
<evidence type="ECO:0000313" key="1">
    <source>
        <dbReference type="EMBL" id="MBU2950076.1"/>
    </source>
</evidence>
<gene>
    <name evidence="1" type="ORF">KO493_05125</name>
</gene>
<dbReference type="Proteomes" id="UP001647509">
    <property type="component" value="Unassembled WGS sequence"/>
</dbReference>
<name>A0ACC5U6Y1_9FLAO</name>
<organism evidence="1 2">
    <name type="scientific">Pseudotamlana agarivorans</name>
    <dbReference type="NCBI Taxonomy" id="481183"/>
    <lineage>
        <taxon>Bacteria</taxon>
        <taxon>Pseudomonadati</taxon>
        <taxon>Bacteroidota</taxon>
        <taxon>Flavobacteriia</taxon>
        <taxon>Flavobacteriales</taxon>
        <taxon>Flavobacteriaceae</taxon>
        <taxon>Pseudotamlana</taxon>
    </lineage>
</organism>
<evidence type="ECO:0000313" key="2">
    <source>
        <dbReference type="Proteomes" id="UP001647509"/>
    </source>
</evidence>
<sequence length="382" mass="41864">MKYFSLFALLLVLFNCKEENKRPVETSIETPTEMPAAIHEDSLAVSEIHVEVPIILKDVNVVRVEGIFRDADYNIRSLEILKDKSLAFAANNGVFGMNSPKTGMWQTSIMERGGTKINFRATAHTAHDFFMLSVENPALLYKTGDNGNMVLVYKEEGDGVFYDAMTFWDDKEGIAIGDSVNGCMSVIITRDGGATWKKLDCAQLPESEAGEGAFAASNTNIKTLGNKVWFGTTHGNIYYSENRGESWSVTKTEIASAEETEGIYSIDFYDELNGYAIGGDYTKPELNEANKIRTSDGGKTWELVAMNQNPGYSSCVQYVPSAGGKALVASSGKGIYYSTNSGSTWKEVTEAGFHSFRFLNDSVAYGTGSGKISKLTFKDSLN</sequence>
<keyword evidence="2" id="KW-1185">Reference proteome</keyword>
<comment type="caution">
    <text evidence="1">The sequence shown here is derived from an EMBL/GenBank/DDBJ whole genome shotgun (WGS) entry which is preliminary data.</text>
</comment>
<dbReference type="EMBL" id="JAHKPD010000011">
    <property type="protein sequence ID" value="MBU2950076.1"/>
    <property type="molecule type" value="Genomic_DNA"/>
</dbReference>